<feature type="transmembrane region" description="Helical" evidence="1">
    <location>
        <begin position="40"/>
        <end position="61"/>
    </location>
</feature>
<dbReference type="Pfam" id="PF13346">
    <property type="entry name" value="ABC2_membrane_5"/>
    <property type="match status" value="1"/>
</dbReference>
<comment type="caution">
    <text evidence="2">The sequence shown here is derived from an EMBL/GenBank/DDBJ whole genome shotgun (WGS) entry which is preliminary data.</text>
</comment>
<proteinExistence type="predicted"/>
<keyword evidence="3" id="KW-1185">Reference proteome</keyword>
<name>A0ABV1H8R4_9FIRM</name>
<protein>
    <submittedName>
        <fullName evidence="2">ABC-2 transporter permease</fullName>
    </submittedName>
</protein>
<sequence>MLGLFIKDLKLLKAQKKMFMLVGIVTAVVLFNIQDGTEMIGFMAGYMVFVVTMAATSTIGCDEADHGTVFLFTLPVSRKEYVLEKYGLAVAGSAAAVCVVTVLVYLVSVVRGSQLMAEQLFIILIMMPLALILFSLMVPFQLRFGAEKGRMMLLGAYGAVFGGLYILKNFTEKWNVDLSWIGQKIGRYSQGTWTIVAVVAALAVMLVSYFASVRILNKKEID</sequence>
<accession>A0ABV1H8R4</accession>
<dbReference type="EMBL" id="JBBMFS010000013">
    <property type="protein sequence ID" value="MEQ2555863.1"/>
    <property type="molecule type" value="Genomic_DNA"/>
</dbReference>
<feature type="transmembrane region" description="Helical" evidence="1">
    <location>
        <begin position="191"/>
        <end position="211"/>
    </location>
</feature>
<reference evidence="2" key="1">
    <citation type="submission" date="2024-03" db="EMBL/GenBank/DDBJ databases">
        <title>Human intestinal bacterial collection.</title>
        <authorList>
            <person name="Pauvert C."/>
            <person name="Hitch T.C.A."/>
            <person name="Clavel T."/>
        </authorList>
    </citation>
    <scope>NUCLEOTIDE SEQUENCE [LARGE SCALE GENOMIC DNA]</scope>
    <source>
        <strain evidence="2">CLA-AA-H89B</strain>
    </source>
</reference>
<dbReference type="Proteomes" id="UP001546774">
    <property type="component" value="Unassembled WGS sequence"/>
</dbReference>
<organism evidence="2 3">
    <name type="scientific">Lachnospira intestinalis</name>
    <dbReference type="NCBI Taxonomy" id="3133158"/>
    <lineage>
        <taxon>Bacteria</taxon>
        <taxon>Bacillati</taxon>
        <taxon>Bacillota</taxon>
        <taxon>Clostridia</taxon>
        <taxon>Lachnospirales</taxon>
        <taxon>Lachnospiraceae</taxon>
        <taxon>Lachnospira</taxon>
    </lineage>
</organism>
<evidence type="ECO:0000313" key="3">
    <source>
        <dbReference type="Proteomes" id="UP001546774"/>
    </source>
</evidence>
<feature type="transmembrane region" description="Helical" evidence="1">
    <location>
        <begin position="18"/>
        <end position="34"/>
    </location>
</feature>
<evidence type="ECO:0000256" key="1">
    <source>
        <dbReference type="SAM" id="Phobius"/>
    </source>
</evidence>
<dbReference type="InterPro" id="IPR025699">
    <property type="entry name" value="ABC2_memb-like"/>
</dbReference>
<feature type="transmembrane region" description="Helical" evidence="1">
    <location>
        <begin position="86"/>
        <end position="108"/>
    </location>
</feature>
<evidence type="ECO:0000313" key="2">
    <source>
        <dbReference type="EMBL" id="MEQ2555863.1"/>
    </source>
</evidence>
<feature type="transmembrane region" description="Helical" evidence="1">
    <location>
        <begin position="152"/>
        <end position="171"/>
    </location>
</feature>
<keyword evidence="1" id="KW-0472">Membrane</keyword>
<keyword evidence="1" id="KW-0812">Transmembrane</keyword>
<keyword evidence="1" id="KW-1133">Transmembrane helix</keyword>
<gene>
    <name evidence="2" type="ORF">WMO37_12770</name>
</gene>
<feature type="transmembrane region" description="Helical" evidence="1">
    <location>
        <begin position="120"/>
        <end position="140"/>
    </location>
</feature>